<dbReference type="AlphaFoldDB" id="A0AAE0WF26"/>
<feature type="chain" id="PRO_5042159670" evidence="1">
    <location>
        <begin position="21"/>
        <end position="157"/>
    </location>
</feature>
<name>A0AAE0WF26_9PEZI</name>
<proteinExistence type="predicted"/>
<sequence length="157" mass="16936">MRSFIASAVVALSSVAIVNCIPIAQQQVLAEIQRTEQLVTQLEADVIQSNAMAAQTDYRNIQHELDAFGMYLGQITDSTCVADGPGSSTVSVTKYYDVLTALQLLQADMINISAGVLNRQTSTSVAAYQTAQQKLESTYEYVFGSAISYGILQGLQN</sequence>
<accession>A0AAE0WF26</accession>
<keyword evidence="3" id="KW-1185">Reference proteome</keyword>
<protein>
    <submittedName>
        <fullName evidence="2">Uncharacterized protein</fullName>
    </submittedName>
</protein>
<feature type="signal peptide" evidence="1">
    <location>
        <begin position="1"/>
        <end position="20"/>
    </location>
</feature>
<reference evidence="2" key="1">
    <citation type="submission" date="2023-07" db="EMBL/GenBank/DDBJ databases">
        <title>Black Yeasts Isolated from many extreme environments.</title>
        <authorList>
            <person name="Coleine C."/>
            <person name="Stajich J.E."/>
            <person name="Selbmann L."/>
        </authorList>
    </citation>
    <scope>NUCLEOTIDE SEQUENCE</scope>
    <source>
        <strain evidence="2">CCFEE 5485</strain>
    </source>
</reference>
<gene>
    <name evidence="2" type="ORF">LTR78_010433</name>
</gene>
<evidence type="ECO:0000313" key="2">
    <source>
        <dbReference type="EMBL" id="KAK3669681.1"/>
    </source>
</evidence>
<organism evidence="2 3">
    <name type="scientific">Recurvomyces mirabilis</name>
    <dbReference type="NCBI Taxonomy" id="574656"/>
    <lineage>
        <taxon>Eukaryota</taxon>
        <taxon>Fungi</taxon>
        <taxon>Dikarya</taxon>
        <taxon>Ascomycota</taxon>
        <taxon>Pezizomycotina</taxon>
        <taxon>Dothideomycetes</taxon>
        <taxon>Dothideomycetidae</taxon>
        <taxon>Mycosphaerellales</taxon>
        <taxon>Teratosphaeriaceae</taxon>
        <taxon>Recurvomyces</taxon>
    </lineage>
</organism>
<dbReference type="EMBL" id="JAUTXT010000075">
    <property type="protein sequence ID" value="KAK3669681.1"/>
    <property type="molecule type" value="Genomic_DNA"/>
</dbReference>
<comment type="caution">
    <text evidence="2">The sequence shown here is derived from an EMBL/GenBank/DDBJ whole genome shotgun (WGS) entry which is preliminary data.</text>
</comment>
<evidence type="ECO:0000256" key="1">
    <source>
        <dbReference type="SAM" id="SignalP"/>
    </source>
</evidence>
<evidence type="ECO:0000313" key="3">
    <source>
        <dbReference type="Proteomes" id="UP001274830"/>
    </source>
</evidence>
<keyword evidence="1" id="KW-0732">Signal</keyword>
<dbReference type="Proteomes" id="UP001274830">
    <property type="component" value="Unassembled WGS sequence"/>
</dbReference>